<protein>
    <recommendedName>
        <fullName evidence="5">Transposase Tnp1/En/Spm-like domain-containing protein</fullName>
    </recommendedName>
</protein>
<gene>
    <name evidence="3" type="ORF">M6B38_318720</name>
</gene>
<dbReference type="Proteomes" id="UP001140949">
    <property type="component" value="Unassembled WGS sequence"/>
</dbReference>
<dbReference type="PANTHER" id="PTHR33018">
    <property type="entry name" value="OS10G0338966 PROTEIN-RELATED"/>
    <property type="match status" value="1"/>
</dbReference>
<dbReference type="PANTHER" id="PTHR33018:SF34">
    <property type="entry name" value="OS02G0472350 PROTEIN"/>
    <property type="match status" value="1"/>
</dbReference>
<reference evidence="3" key="1">
    <citation type="journal article" date="2023" name="GigaByte">
        <title>Genome assembly of the bearded iris, Iris pallida Lam.</title>
        <authorList>
            <person name="Bruccoleri R.E."/>
            <person name="Oakeley E.J."/>
            <person name="Faust A.M.E."/>
            <person name="Altorfer M."/>
            <person name="Dessus-Babus S."/>
            <person name="Burckhardt D."/>
            <person name="Oertli M."/>
            <person name="Naumann U."/>
            <person name="Petersen F."/>
            <person name="Wong J."/>
        </authorList>
    </citation>
    <scope>NUCLEOTIDE SEQUENCE</scope>
    <source>
        <strain evidence="3">GSM-AAB239-AS_SAM_17_03QT</strain>
    </source>
</reference>
<evidence type="ECO:0000256" key="1">
    <source>
        <dbReference type="SAM" id="Coils"/>
    </source>
</evidence>
<name>A0AAX6HCV5_IRIPA</name>
<reference evidence="3" key="2">
    <citation type="submission" date="2023-04" db="EMBL/GenBank/DDBJ databases">
        <authorList>
            <person name="Bruccoleri R.E."/>
            <person name="Oakeley E.J."/>
            <person name="Faust A.-M."/>
            <person name="Dessus-Babus S."/>
            <person name="Altorfer M."/>
            <person name="Burckhardt D."/>
            <person name="Oertli M."/>
            <person name="Naumann U."/>
            <person name="Petersen F."/>
            <person name="Wong J."/>
        </authorList>
    </citation>
    <scope>NUCLEOTIDE SEQUENCE</scope>
    <source>
        <strain evidence="3">GSM-AAB239-AS_SAM_17_03QT</strain>
        <tissue evidence="3">Leaf</tissue>
    </source>
</reference>
<organism evidence="3 4">
    <name type="scientific">Iris pallida</name>
    <name type="common">Sweet iris</name>
    <dbReference type="NCBI Taxonomy" id="29817"/>
    <lineage>
        <taxon>Eukaryota</taxon>
        <taxon>Viridiplantae</taxon>
        <taxon>Streptophyta</taxon>
        <taxon>Embryophyta</taxon>
        <taxon>Tracheophyta</taxon>
        <taxon>Spermatophyta</taxon>
        <taxon>Magnoliopsida</taxon>
        <taxon>Liliopsida</taxon>
        <taxon>Asparagales</taxon>
        <taxon>Iridaceae</taxon>
        <taxon>Iridoideae</taxon>
        <taxon>Irideae</taxon>
        <taxon>Iris</taxon>
    </lineage>
</organism>
<comment type="caution">
    <text evidence="3">The sequence shown here is derived from an EMBL/GenBank/DDBJ whole genome shotgun (WGS) entry which is preliminary data.</text>
</comment>
<feature type="compositionally biased region" description="Polar residues" evidence="2">
    <location>
        <begin position="111"/>
        <end position="126"/>
    </location>
</feature>
<feature type="coiled-coil region" evidence="1">
    <location>
        <begin position="376"/>
        <end position="403"/>
    </location>
</feature>
<feature type="region of interest" description="Disordered" evidence="2">
    <location>
        <begin position="21"/>
        <end position="132"/>
    </location>
</feature>
<evidence type="ECO:0000313" key="3">
    <source>
        <dbReference type="EMBL" id="KAJ6838693.1"/>
    </source>
</evidence>
<feature type="compositionally biased region" description="Polar residues" evidence="2">
    <location>
        <begin position="528"/>
        <end position="548"/>
    </location>
</feature>
<dbReference type="AlphaFoldDB" id="A0AAX6HCV5"/>
<evidence type="ECO:0008006" key="5">
    <source>
        <dbReference type="Google" id="ProtNLM"/>
    </source>
</evidence>
<sequence>MRKETKFVTTIVPSIYATSPEHSAQVVHNMAQGESSKQAKKRAKKQKRSIEATLMNDFNAGLRINEQEGSNVSANQAREKTKKQKRGKNKSCDEEDSNVIADEIPNDSRDTLPNTSNESQRTTRSRGPTRCSALPVESGNRLEVELNEHGQPIGTNSKYLSTFVGSLTREMVSIVFDDWRHVPNESKEYYWQAVVQKFTFKDREEEAKTYVLQQMGRLARANKSKLGKFLKKKPNDIDPTDWEVFVKKRSSKKFKEKSTTFKQMRGKQTMRYLGSRKGFARIADEILKKEGSCPKDKVRLRAWVRGYTNEEGEAKNPKDNELIKKAKEILLAPSSEGSTKSGCDDDALSHLITQPEQRGRLRGAGAGATKCKLVAQAKYSEKVVRLENKIESMQGKIDSMSDLVEKQAKLINTLMKSQNCDQQEQDDDDDEVNTDEDMNSQSKVDSMQGQIKSISKLLEKQNSLIDTLMKNQGHHQQKQKKDEENNDEDSSDEGNNDEENTGDEDSNDDENTDEENLRSPGNIKSKEQNIASTTPSTTPQSHNGSSSRLSKDKKCKLLNWKKPKEIVAIGRWVTDDPKTVVHGTALGKDVSRVWVDLVLQPTAPLYRPCFGHDTVEEIQGSVTAWPTKHILMLDD</sequence>
<evidence type="ECO:0000313" key="4">
    <source>
        <dbReference type="Proteomes" id="UP001140949"/>
    </source>
</evidence>
<feature type="compositionally biased region" description="Acidic residues" evidence="2">
    <location>
        <begin position="484"/>
        <end position="514"/>
    </location>
</feature>
<keyword evidence="4" id="KW-1185">Reference proteome</keyword>
<evidence type="ECO:0000256" key="2">
    <source>
        <dbReference type="SAM" id="MobiDB-lite"/>
    </source>
</evidence>
<feature type="compositionally biased region" description="Basic residues" evidence="2">
    <location>
        <begin position="38"/>
        <end position="47"/>
    </location>
</feature>
<feature type="compositionally biased region" description="Basic residues" evidence="2">
    <location>
        <begin position="80"/>
        <end position="89"/>
    </location>
</feature>
<dbReference type="EMBL" id="JANAVB010010600">
    <property type="protein sequence ID" value="KAJ6838693.1"/>
    <property type="molecule type" value="Genomic_DNA"/>
</dbReference>
<keyword evidence="1" id="KW-0175">Coiled coil</keyword>
<feature type="compositionally biased region" description="Polar residues" evidence="2">
    <location>
        <begin position="67"/>
        <end position="76"/>
    </location>
</feature>
<feature type="region of interest" description="Disordered" evidence="2">
    <location>
        <begin position="415"/>
        <end position="551"/>
    </location>
</feature>
<feature type="compositionally biased region" description="Polar residues" evidence="2">
    <location>
        <begin position="439"/>
        <end position="453"/>
    </location>
</feature>
<proteinExistence type="predicted"/>
<feature type="compositionally biased region" description="Acidic residues" evidence="2">
    <location>
        <begin position="423"/>
        <end position="438"/>
    </location>
</feature>
<accession>A0AAX6HCV5</accession>